<sequence length="78" mass="7886">MTKRALGGAHQSIVEHRSAVNACSGAGTGCLYKNKTRPPGAPVTLPDIAPASGSRQVVGPLGEGLAPLPFDSLLTSFS</sequence>
<organism evidence="1 2">
    <name type="scientific">Accumulibacter regalis</name>
    <dbReference type="NCBI Taxonomy" id="522306"/>
    <lineage>
        <taxon>Bacteria</taxon>
        <taxon>Pseudomonadati</taxon>
        <taxon>Pseudomonadota</taxon>
        <taxon>Betaproteobacteria</taxon>
        <taxon>Candidatus Accumulibacter</taxon>
    </lineage>
</organism>
<comment type="caution">
    <text evidence="1">The sequence shown here is derived from an EMBL/GenBank/DDBJ whole genome shotgun (WGS) entry which is preliminary data.</text>
</comment>
<evidence type="ECO:0000313" key="1">
    <source>
        <dbReference type="EMBL" id="EXI90599.1"/>
    </source>
</evidence>
<gene>
    <name evidence="1" type="ORF">AW11_00456</name>
</gene>
<dbReference type="EMBL" id="JEMY01000004">
    <property type="protein sequence ID" value="EXI90599.1"/>
    <property type="molecule type" value="Genomic_DNA"/>
</dbReference>
<dbReference type="Proteomes" id="UP000022141">
    <property type="component" value="Unassembled WGS sequence"/>
</dbReference>
<name>A0A011RH91_ACCRE</name>
<protein>
    <submittedName>
        <fullName evidence="1">Uncharacterized protein</fullName>
    </submittedName>
</protein>
<dbReference type="PROSITE" id="PS51257">
    <property type="entry name" value="PROKAR_LIPOPROTEIN"/>
    <property type="match status" value="1"/>
</dbReference>
<keyword evidence="2" id="KW-1185">Reference proteome</keyword>
<dbReference type="AlphaFoldDB" id="A0A011RH91"/>
<proteinExistence type="predicted"/>
<accession>A0A011RH91</accession>
<evidence type="ECO:0000313" key="2">
    <source>
        <dbReference type="Proteomes" id="UP000022141"/>
    </source>
</evidence>
<reference evidence="1" key="1">
    <citation type="submission" date="2014-02" db="EMBL/GenBank/DDBJ databases">
        <title>Expanding our view of genomic diversity in Candidatus Accumulibacter clades.</title>
        <authorList>
            <person name="Skennerton C.T."/>
            <person name="Barr J.J."/>
            <person name="Slater F.R."/>
            <person name="Bond P.L."/>
            <person name="Tyson G.W."/>
        </authorList>
    </citation>
    <scope>NUCLEOTIDE SEQUENCE [LARGE SCALE GENOMIC DNA]</scope>
</reference>
<dbReference type="STRING" id="1454004.AW11_00456"/>